<reference evidence="1" key="2">
    <citation type="submission" date="2025-08" db="UniProtKB">
        <authorList>
            <consortium name="Ensembl"/>
        </authorList>
    </citation>
    <scope>IDENTIFICATION</scope>
</reference>
<organism evidence="1 2">
    <name type="scientific">Oncorhynchus mykiss</name>
    <name type="common">Rainbow trout</name>
    <name type="synonym">Salmo gairdneri</name>
    <dbReference type="NCBI Taxonomy" id="8022"/>
    <lineage>
        <taxon>Eukaryota</taxon>
        <taxon>Metazoa</taxon>
        <taxon>Chordata</taxon>
        <taxon>Craniata</taxon>
        <taxon>Vertebrata</taxon>
        <taxon>Euteleostomi</taxon>
        <taxon>Actinopterygii</taxon>
        <taxon>Neopterygii</taxon>
        <taxon>Teleostei</taxon>
        <taxon>Protacanthopterygii</taxon>
        <taxon>Salmoniformes</taxon>
        <taxon>Salmonidae</taxon>
        <taxon>Salmoninae</taxon>
        <taxon>Oncorhynchus</taxon>
    </lineage>
</organism>
<dbReference type="Proteomes" id="UP000694395">
    <property type="component" value="Chromosome 12"/>
</dbReference>
<reference evidence="1" key="3">
    <citation type="submission" date="2025-09" db="UniProtKB">
        <authorList>
            <consortium name="Ensembl"/>
        </authorList>
    </citation>
    <scope>IDENTIFICATION</scope>
</reference>
<reference evidence="1" key="1">
    <citation type="submission" date="2020-07" db="EMBL/GenBank/DDBJ databases">
        <title>A long reads based de novo assembly of the rainbow trout Arlee double haploid line genome.</title>
        <authorList>
            <person name="Gao G."/>
            <person name="Palti Y."/>
        </authorList>
    </citation>
    <scope>NUCLEOTIDE SEQUENCE [LARGE SCALE GENOMIC DNA]</scope>
</reference>
<dbReference type="GeneTree" id="ENSGT00910000147748"/>
<evidence type="ECO:0000313" key="2">
    <source>
        <dbReference type="Proteomes" id="UP000694395"/>
    </source>
</evidence>
<sequence length="86" mass="9640">TPCSRSPRASYNTLVPFVTLVWQTHKFEHVPVEYVVIGEALSVEQIPEELTKRAAKIQVGGELGSKLGQQTELLVKGIEDKQHNER</sequence>
<keyword evidence="2" id="KW-1185">Reference proteome</keyword>
<dbReference type="Ensembl" id="ENSOMYT00000126889.1">
    <property type="protein sequence ID" value="ENSOMYP00000141540.1"/>
    <property type="gene ID" value="ENSOMYG00000071917.1"/>
</dbReference>
<accession>A0A8K9Y011</accession>
<dbReference type="AlphaFoldDB" id="A0A8K9Y011"/>
<proteinExistence type="predicted"/>
<name>A0A8K9Y011_ONCMY</name>
<evidence type="ECO:0000313" key="1">
    <source>
        <dbReference type="Ensembl" id="ENSOMYP00000141540.1"/>
    </source>
</evidence>
<protein>
    <submittedName>
        <fullName evidence="1">Uncharacterized protein</fullName>
    </submittedName>
</protein>